<evidence type="ECO:0000256" key="12">
    <source>
        <dbReference type="SAM" id="SignalP"/>
    </source>
</evidence>
<dbReference type="SUPFAM" id="SSF48179">
    <property type="entry name" value="6-phosphogluconate dehydrogenase C-terminal domain-like"/>
    <property type="match status" value="1"/>
</dbReference>
<proteinExistence type="inferred from homology"/>
<dbReference type="AlphaFoldDB" id="A0A1B8RJ91"/>
<keyword evidence="4" id="KW-0443">Lipid metabolism</keyword>
<reference evidence="15" key="2">
    <citation type="journal article" date="2016" name="Front. Microbiol.">
        <title>The Regulatory Protein RosR Affects Rhizobium leguminosarum bv. trifolii Protein Profiles, Cell Surface Properties, and Symbiosis with Clover.</title>
        <authorList>
            <person name="Rachwal K."/>
            <person name="Boguszewska A."/>
            <person name="Kopcinska J."/>
            <person name="Karas M."/>
            <person name="Tchorzewski M."/>
            <person name="Janczarek M."/>
        </authorList>
    </citation>
    <scope>NUCLEOTIDE SEQUENCE</scope>
    <source>
        <strain evidence="15">Rt24.2</strain>
    </source>
</reference>
<evidence type="ECO:0000256" key="3">
    <source>
        <dbReference type="ARBA" id="ARBA00023002"/>
    </source>
</evidence>
<dbReference type="InterPro" id="IPR006168">
    <property type="entry name" value="G3P_DH_NAD-dep"/>
</dbReference>
<keyword evidence="12" id="KW-0732">Signal</keyword>
<dbReference type="GO" id="GO:0046168">
    <property type="term" value="P:glycerol-3-phosphate catabolic process"/>
    <property type="evidence" value="ECO:0007669"/>
    <property type="project" value="InterPro"/>
</dbReference>
<comment type="similarity">
    <text evidence="1 10">Belongs to the NAD-dependent glycerol-3-phosphate dehydrogenase family.</text>
</comment>
<dbReference type="Gene3D" id="3.40.50.720">
    <property type="entry name" value="NAD(P)-binding Rossmann-like Domain"/>
    <property type="match status" value="1"/>
</dbReference>
<name>A0A1B8RJ91_RHILT</name>
<feature type="binding site" evidence="9">
    <location>
        <begin position="8"/>
        <end position="13"/>
    </location>
    <ligand>
        <name>NAD(+)</name>
        <dbReference type="ChEBI" id="CHEBI:57540"/>
    </ligand>
</feature>
<dbReference type="SUPFAM" id="SSF51735">
    <property type="entry name" value="NAD(P)-binding Rossmann-fold domains"/>
    <property type="match status" value="1"/>
</dbReference>
<reference evidence="15" key="1">
    <citation type="journal article" date="2015" name="BMC Genomics">
        <title>Transcriptome profiling of a Rhizobium leguminosarum bv. trifolii rosR mutant reveals the role of the transcriptional regulator RosR in motility, synthesis of cell-surface components, and other cellular processes.</title>
        <authorList>
            <person name="Rachwal K."/>
            <person name="Matczynska E."/>
            <person name="Janczarek M."/>
        </authorList>
    </citation>
    <scope>NUCLEOTIDE SEQUENCE</scope>
    <source>
        <strain evidence="15">Rt24.2</strain>
    </source>
</reference>
<feature type="binding site" evidence="8">
    <location>
        <position position="110"/>
    </location>
    <ligand>
        <name>substrate</name>
    </ligand>
</feature>
<feature type="domain" description="Glycerol-3-phosphate dehydrogenase NAD-dependent C-terminal" evidence="14">
    <location>
        <begin position="185"/>
        <end position="333"/>
    </location>
</feature>
<evidence type="ECO:0000256" key="8">
    <source>
        <dbReference type="PIRSR" id="PIRSR000114-2"/>
    </source>
</evidence>
<dbReference type="PIRSF" id="PIRSF000114">
    <property type="entry name" value="Glycerol-3-P_dh"/>
    <property type="match status" value="1"/>
</dbReference>
<dbReference type="PANTHER" id="PTHR11728">
    <property type="entry name" value="GLYCEROL-3-PHOSPHATE DEHYDROGENASE"/>
    <property type="match status" value="1"/>
</dbReference>
<dbReference type="Gene3D" id="1.10.1040.10">
    <property type="entry name" value="N-(1-d-carboxylethyl)-l-norvaline Dehydrogenase, domain 2"/>
    <property type="match status" value="1"/>
</dbReference>
<feature type="signal peptide" evidence="12">
    <location>
        <begin position="1"/>
        <end position="20"/>
    </location>
</feature>
<evidence type="ECO:0000256" key="6">
    <source>
        <dbReference type="ARBA" id="ARBA00023264"/>
    </source>
</evidence>
<dbReference type="RefSeq" id="WP_065275912.1">
    <property type="nucleotide sequence ID" value="NZ_MAMO01000003.1"/>
</dbReference>
<sequence length="346" mass="36451">MAKIVVLGAGVMGTALCVPAADNGHKVLLVGTPLDQDIVVTMRRPGGIHPKLDAAPPAGVEAIRFDELRSEHLANADIIVVGVSSPGIGWVTDILNRVMTEACPIAFVTKGLESAGSAVSTYAQTLPSRIPLMSAFIGIGGPCIARELANRLPTACIYACEDISVAEQLAAIMQTDYYRLSVTTDVTGVEACAALKNFYAIGVSAMQTRYPDQRRADGQSKNPTAAVFTQATLEMARLCERLGGQTTTAFGLAGLGDLHVTVGGGRNSRLGQGLGTGRTVVEMLSSDLFGETVEGVDTARVLANMALEKQHTDEGPLAYFPLASAIMDAVLQQKRFTLDFSNLIVQ</sequence>
<protein>
    <recommendedName>
        <fullName evidence="11">Glycerol-3-phosphate dehydrogenase</fullName>
        <ecNumber evidence="11">1.1.1.94</ecNumber>
    </recommendedName>
</protein>
<dbReference type="InterPro" id="IPR013328">
    <property type="entry name" value="6PGD_dom2"/>
</dbReference>
<feature type="binding site" evidence="8">
    <location>
        <begin position="266"/>
        <end position="267"/>
    </location>
    <ligand>
        <name>substrate</name>
    </ligand>
</feature>
<evidence type="ECO:0000313" key="15">
    <source>
        <dbReference type="EMBL" id="AOO88224.1"/>
    </source>
</evidence>
<keyword evidence="9 10" id="KW-0520">NAD</keyword>
<evidence type="ECO:0000256" key="5">
    <source>
        <dbReference type="ARBA" id="ARBA00023209"/>
    </source>
</evidence>
<comment type="catalytic activity">
    <reaction evidence="11">
        <text>sn-glycerol 3-phosphate + NADP(+) = dihydroxyacetone phosphate + NADPH + H(+)</text>
        <dbReference type="Rhea" id="RHEA:11096"/>
        <dbReference type="ChEBI" id="CHEBI:15378"/>
        <dbReference type="ChEBI" id="CHEBI:57597"/>
        <dbReference type="ChEBI" id="CHEBI:57642"/>
        <dbReference type="ChEBI" id="CHEBI:57783"/>
        <dbReference type="ChEBI" id="CHEBI:58349"/>
        <dbReference type="EC" id="1.1.1.94"/>
    </reaction>
</comment>
<evidence type="ECO:0000256" key="4">
    <source>
        <dbReference type="ARBA" id="ARBA00023098"/>
    </source>
</evidence>
<feature type="chain" id="PRO_5014536454" description="Glycerol-3-phosphate dehydrogenase" evidence="12">
    <location>
        <begin position="21"/>
        <end position="346"/>
    </location>
</feature>
<evidence type="ECO:0000256" key="11">
    <source>
        <dbReference type="RuleBase" id="RU000439"/>
    </source>
</evidence>
<dbReference type="Pfam" id="PF07479">
    <property type="entry name" value="NAD_Gly3P_dh_C"/>
    <property type="match status" value="1"/>
</dbReference>
<dbReference type="Pfam" id="PF01210">
    <property type="entry name" value="NAD_Gly3P_dh_N"/>
    <property type="match status" value="1"/>
</dbReference>
<dbReference type="InterPro" id="IPR008927">
    <property type="entry name" value="6-PGluconate_DH-like_C_sf"/>
</dbReference>
<dbReference type="InterPro" id="IPR036291">
    <property type="entry name" value="NAD(P)-bd_dom_sf"/>
</dbReference>
<dbReference type="GO" id="GO:0008654">
    <property type="term" value="P:phospholipid biosynthetic process"/>
    <property type="evidence" value="ECO:0007669"/>
    <property type="project" value="UniProtKB-KW"/>
</dbReference>
<accession>A0A1B8RJ91</accession>
<evidence type="ECO:0000256" key="9">
    <source>
        <dbReference type="PIRSR" id="PIRSR000114-3"/>
    </source>
</evidence>
<dbReference type="EC" id="1.1.1.94" evidence="11"/>
<keyword evidence="3 10" id="KW-0560">Oxidoreductase</keyword>
<dbReference type="PRINTS" id="PR00077">
    <property type="entry name" value="GPDHDRGNASE"/>
</dbReference>
<evidence type="ECO:0000259" key="13">
    <source>
        <dbReference type="Pfam" id="PF01210"/>
    </source>
</evidence>
<dbReference type="GO" id="GO:0051287">
    <property type="term" value="F:NAD binding"/>
    <property type="evidence" value="ECO:0007669"/>
    <property type="project" value="InterPro"/>
</dbReference>
<feature type="domain" description="Glycerol-3-phosphate dehydrogenase NAD-dependent N-terminal" evidence="13">
    <location>
        <begin position="3"/>
        <end position="165"/>
    </location>
</feature>
<keyword evidence="5" id="KW-0594">Phospholipid biosynthesis</keyword>
<evidence type="ECO:0000256" key="1">
    <source>
        <dbReference type="ARBA" id="ARBA00011009"/>
    </source>
</evidence>
<keyword evidence="6" id="KW-1208">Phospholipid metabolism</keyword>
<dbReference type="GO" id="GO:0005829">
    <property type="term" value="C:cytosol"/>
    <property type="evidence" value="ECO:0007669"/>
    <property type="project" value="TreeGrafter"/>
</dbReference>
<feature type="binding site" evidence="9">
    <location>
        <position position="266"/>
    </location>
    <ligand>
        <name>NAD(+)</name>
        <dbReference type="ChEBI" id="CHEBI:57540"/>
    </ligand>
</feature>
<dbReference type="GO" id="GO:0005975">
    <property type="term" value="P:carbohydrate metabolic process"/>
    <property type="evidence" value="ECO:0007669"/>
    <property type="project" value="InterPro"/>
</dbReference>
<evidence type="ECO:0000256" key="7">
    <source>
        <dbReference type="PIRSR" id="PIRSR000114-1"/>
    </source>
</evidence>
<dbReference type="EMBL" id="KX485860">
    <property type="protein sequence ID" value="AOO88224.1"/>
    <property type="molecule type" value="Genomic_DNA"/>
</dbReference>
<evidence type="ECO:0000256" key="10">
    <source>
        <dbReference type="RuleBase" id="RU000437"/>
    </source>
</evidence>
<evidence type="ECO:0000259" key="14">
    <source>
        <dbReference type="Pfam" id="PF07479"/>
    </source>
</evidence>
<dbReference type="PANTHER" id="PTHR11728:SF1">
    <property type="entry name" value="GLYCEROL-3-PHOSPHATE DEHYDROGENASE [NAD(+)] 2, CHLOROPLASTIC"/>
    <property type="match status" value="1"/>
</dbReference>
<dbReference type="GO" id="GO:0141153">
    <property type="term" value="F:glycerol-3-phosphate dehydrogenase (NADP+) activity"/>
    <property type="evidence" value="ECO:0007669"/>
    <property type="project" value="RHEA"/>
</dbReference>
<dbReference type="InterPro" id="IPR011128">
    <property type="entry name" value="G3P_DH_NAD-dep_N"/>
</dbReference>
<feature type="binding site" evidence="9">
    <location>
        <position position="145"/>
    </location>
    <ligand>
        <name>NAD(+)</name>
        <dbReference type="ChEBI" id="CHEBI:57540"/>
    </ligand>
</feature>
<keyword evidence="2" id="KW-0444">Lipid biosynthesis</keyword>
<evidence type="ECO:0000256" key="2">
    <source>
        <dbReference type="ARBA" id="ARBA00022516"/>
    </source>
</evidence>
<organism evidence="15">
    <name type="scientific">Rhizobium leguminosarum bv. trifolii</name>
    <dbReference type="NCBI Taxonomy" id="386"/>
    <lineage>
        <taxon>Bacteria</taxon>
        <taxon>Pseudomonadati</taxon>
        <taxon>Pseudomonadota</taxon>
        <taxon>Alphaproteobacteria</taxon>
        <taxon>Hyphomicrobiales</taxon>
        <taxon>Rhizobiaceae</taxon>
        <taxon>Rhizobium/Agrobacterium group</taxon>
        <taxon>Rhizobium</taxon>
    </lineage>
</organism>
<dbReference type="InterPro" id="IPR006109">
    <property type="entry name" value="G3P_DH_NAD-dep_C"/>
</dbReference>
<feature type="active site" description="Proton acceptor" evidence="7">
    <location>
        <position position="196"/>
    </location>
</feature>